<sequence length="199" mass="21480">MNFFDATYEPTGAVTPPRESGHARQQSLNEEVTEVIGQLGKFWGGFRKQSQDALQAARKDLGGYVEQAQKELSKLTVAEEPTEPASGSAAREALPGSEEYQSSASTSMSGSATLAGNDQPEPQASASSQSLFTRLQSSLPPDLLTKVQNSLPETIRSAPERVDLTTLRTTLQNVRVQDATARGEELLRGAQDFLRARVV</sequence>
<organism evidence="2 3">
    <name type="scientific">Hericium alpestre</name>
    <dbReference type="NCBI Taxonomy" id="135208"/>
    <lineage>
        <taxon>Eukaryota</taxon>
        <taxon>Fungi</taxon>
        <taxon>Dikarya</taxon>
        <taxon>Basidiomycota</taxon>
        <taxon>Agaricomycotina</taxon>
        <taxon>Agaricomycetes</taxon>
        <taxon>Russulales</taxon>
        <taxon>Hericiaceae</taxon>
        <taxon>Hericium</taxon>
    </lineage>
</organism>
<evidence type="ECO:0000313" key="2">
    <source>
        <dbReference type="EMBL" id="TFY81459.1"/>
    </source>
</evidence>
<reference evidence="2 3" key="1">
    <citation type="submission" date="2019-02" db="EMBL/GenBank/DDBJ databases">
        <title>Genome sequencing of the rare red list fungi Hericium alpestre (H. flagellum).</title>
        <authorList>
            <person name="Buettner E."/>
            <person name="Kellner H."/>
        </authorList>
    </citation>
    <scope>NUCLEOTIDE SEQUENCE [LARGE SCALE GENOMIC DNA]</scope>
    <source>
        <strain evidence="2 3">DSM 108284</strain>
    </source>
</reference>
<feature type="compositionally biased region" description="Low complexity" evidence="1">
    <location>
        <begin position="102"/>
        <end position="116"/>
    </location>
</feature>
<dbReference type="OrthoDB" id="73788at2759"/>
<evidence type="ECO:0000313" key="3">
    <source>
        <dbReference type="Proteomes" id="UP000298061"/>
    </source>
</evidence>
<proteinExistence type="predicted"/>
<dbReference type="EMBL" id="SFCI01000209">
    <property type="protein sequence ID" value="TFY81459.1"/>
    <property type="molecule type" value="Genomic_DNA"/>
</dbReference>
<dbReference type="STRING" id="135208.A0A4Z0A6D5"/>
<name>A0A4Z0A6D5_9AGAM</name>
<evidence type="ECO:0000256" key="1">
    <source>
        <dbReference type="SAM" id="MobiDB-lite"/>
    </source>
</evidence>
<accession>A0A4Z0A6D5</accession>
<feature type="region of interest" description="Disordered" evidence="1">
    <location>
        <begin position="76"/>
        <end position="131"/>
    </location>
</feature>
<dbReference type="AlphaFoldDB" id="A0A4Z0A6D5"/>
<protein>
    <submittedName>
        <fullName evidence="2">Uncharacterized protein</fullName>
    </submittedName>
</protein>
<feature type="region of interest" description="Disordered" evidence="1">
    <location>
        <begin position="1"/>
        <end position="29"/>
    </location>
</feature>
<keyword evidence="3" id="KW-1185">Reference proteome</keyword>
<gene>
    <name evidence="2" type="ORF">EWM64_g2548</name>
</gene>
<dbReference type="Proteomes" id="UP000298061">
    <property type="component" value="Unassembled WGS sequence"/>
</dbReference>
<comment type="caution">
    <text evidence="2">The sequence shown here is derived from an EMBL/GenBank/DDBJ whole genome shotgun (WGS) entry which is preliminary data.</text>
</comment>